<dbReference type="InterPro" id="IPR005467">
    <property type="entry name" value="His_kinase_dom"/>
</dbReference>
<dbReference type="InterPro" id="IPR036097">
    <property type="entry name" value="HisK_dim/P_sf"/>
</dbReference>
<dbReference type="PRINTS" id="PR00344">
    <property type="entry name" value="BCTRLSENSOR"/>
</dbReference>
<evidence type="ECO:0000256" key="4">
    <source>
        <dbReference type="ARBA" id="ARBA00022679"/>
    </source>
</evidence>
<organism evidence="11 12">
    <name type="scientific">Azoarcus taiwanensis</name>
    <dbReference type="NCBI Taxonomy" id="666964"/>
    <lineage>
        <taxon>Bacteria</taxon>
        <taxon>Pseudomonadati</taxon>
        <taxon>Pseudomonadota</taxon>
        <taxon>Betaproteobacteria</taxon>
        <taxon>Rhodocyclales</taxon>
        <taxon>Zoogloeaceae</taxon>
        <taxon>Azoarcus</taxon>
    </lineage>
</organism>
<dbReference type="EMBL" id="WTVM01000029">
    <property type="protein sequence ID" value="NMG02664.1"/>
    <property type="molecule type" value="Genomic_DNA"/>
</dbReference>
<evidence type="ECO:0000256" key="2">
    <source>
        <dbReference type="ARBA" id="ARBA00012438"/>
    </source>
</evidence>
<feature type="domain" description="Histidine kinase" evidence="10">
    <location>
        <begin position="381"/>
        <end position="597"/>
    </location>
</feature>
<dbReference type="GO" id="GO:0005524">
    <property type="term" value="F:ATP binding"/>
    <property type="evidence" value="ECO:0007669"/>
    <property type="project" value="UniProtKB-KW"/>
</dbReference>
<evidence type="ECO:0000256" key="6">
    <source>
        <dbReference type="ARBA" id="ARBA00022777"/>
    </source>
</evidence>
<keyword evidence="6" id="KW-0418">Kinase</keyword>
<comment type="caution">
    <text evidence="11">The sequence shown here is derived from an EMBL/GenBank/DDBJ whole genome shotgun (WGS) entry which is preliminary data.</text>
</comment>
<dbReference type="SUPFAM" id="SSF47384">
    <property type="entry name" value="Homodimeric domain of signal transducing histidine kinase"/>
    <property type="match status" value="1"/>
</dbReference>
<dbReference type="RefSeq" id="WP_168987446.1">
    <property type="nucleotide sequence ID" value="NZ_CAWPHM010000221.1"/>
</dbReference>
<dbReference type="Gene3D" id="1.10.287.130">
    <property type="match status" value="1"/>
</dbReference>
<gene>
    <name evidence="11" type="ORF">GPA21_06725</name>
</gene>
<dbReference type="EC" id="2.7.13.3" evidence="2"/>
<dbReference type="CDD" id="cd00082">
    <property type="entry name" value="HisKA"/>
    <property type="match status" value="1"/>
</dbReference>
<dbReference type="SUPFAM" id="SSF55874">
    <property type="entry name" value="ATPase domain of HSP90 chaperone/DNA topoisomerase II/histidine kinase"/>
    <property type="match status" value="1"/>
</dbReference>
<evidence type="ECO:0000256" key="7">
    <source>
        <dbReference type="ARBA" id="ARBA00022840"/>
    </source>
</evidence>
<evidence type="ECO:0000256" key="8">
    <source>
        <dbReference type="ARBA" id="ARBA00023012"/>
    </source>
</evidence>
<evidence type="ECO:0000256" key="5">
    <source>
        <dbReference type="ARBA" id="ARBA00022741"/>
    </source>
</evidence>
<dbReference type="PANTHER" id="PTHR43065:SF10">
    <property type="entry name" value="PEROXIDE STRESS-ACTIVATED HISTIDINE KINASE MAK3"/>
    <property type="match status" value="1"/>
</dbReference>
<dbReference type="Pfam" id="PF02518">
    <property type="entry name" value="HATPase_c"/>
    <property type="match status" value="1"/>
</dbReference>
<reference evidence="11" key="1">
    <citation type="submission" date="2019-12" db="EMBL/GenBank/DDBJ databases">
        <title>Comparative genomics gives insights into the taxonomy of the Azoarcus-Aromatoleum group and reveals separate origins of nif in the plant-associated Azoarcus and non-plant-associated Aromatoleum sub-groups.</title>
        <authorList>
            <person name="Lafos M."/>
            <person name="Maluk M."/>
            <person name="Batista M."/>
            <person name="Junghare M."/>
            <person name="Carmona M."/>
            <person name="Faoro H."/>
            <person name="Cruz L.M."/>
            <person name="Battistoni F."/>
            <person name="De Souza E."/>
            <person name="Pedrosa F."/>
            <person name="Chen W.-M."/>
            <person name="Poole P.S."/>
            <person name="Dixon R.A."/>
            <person name="James E.K."/>
        </authorList>
    </citation>
    <scope>NUCLEOTIDE SEQUENCE</scope>
    <source>
        <strain evidence="11">NSC3</strain>
    </source>
</reference>
<keyword evidence="8" id="KW-0902">Two-component regulatory system</keyword>
<dbReference type="InterPro" id="IPR036890">
    <property type="entry name" value="HATPase_C_sf"/>
</dbReference>
<dbReference type="SMART" id="SM00387">
    <property type="entry name" value="HATPase_c"/>
    <property type="match status" value="1"/>
</dbReference>
<keyword evidence="3" id="KW-0597">Phosphoprotein</keyword>
<dbReference type="PANTHER" id="PTHR43065">
    <property type="entry name" value="SENSOR HISTIDINE KINASE"/>
    <property type="match status" value="1"/>
</dbReference>
<accession>A0A972J7Y1</accession>
<comment type="catalytic activity">
    <reaction evidence="1">
        <text>ATP + protein L-histidine = ADP + protein N-phospho-L-histidine.</text>
        <dbReference type="EC" id="2.7.13.3"/>
    </reaction>
</comment>
<dbReference type="GO" id="GO:0000155">
    <property type="term" value="F:phosphorelay sensor kinase activity"/>
    <property type="evidence" value="ECO:0007669"/>
    <property type="project" value="InterPro"/>
</dbReference>
<dbReference type="Pfam" id="PF00512">
    <property type="entry name" value="HisKA"/>
    <property type="match status" value="1"/>
</dbReference>
<dbReference type="Pfam" id="PF12974">
    <property type="entry name" value="Phosphonate-bd"/>
    <property type="match status" value="1"/>
</dbReference>
<keyword evidence="7" id="KW-0067">ATP-binding</keyword>
<keyword evidence="12" id="KW-1185">Reference proteome</keyword>
<proteinExistence type="predicted"/>
<evidence type="ECO:0000313" key="12">
    <source>
        <dbReference type="Proteomes" id="UP000599523"/>
    </source>
</evidence>
<dbReference type="InterPro" id="IPR004358">
    <property type="entry name" value="Sig_transdc_His_kin-like_C"/>
</dbReference>
<evidence type="ECO:0000256" key="3">
    <source>
        <dbReference type="ARBA" id="ARBA00022553"/>
    </source>
</evidence>
<dbReference type="Gene3D" id="3.30.565.10">
    <property type="entry name" value="Histidine kinase-like ATPase, C-terminal domain"/>
    <property type="match status" value="1"/>
</dbReference>
<dbReference type="SUPFAM" id="SSF53850">
    <property type="entry name" value="Periplasmic binding protein-like II"/>
    <property type="match status" value="1"/>
</dbReference>
<dbReference type="Gene3D" id="3.40.190.10">
    <property type="entry name" value="Periplasmic binding protein-like II"/>
    <property type="match status" value="2"/>
</dbReference>
<evidence type="ECO:0000313" key="11">
    <source>
        <dbReference type="EMBL" id="NMG02664.1"/>
    </source>
</evidence>
<evidence type="ECO:0000256" key="1">
    <source>
        <dbReference type="ARBA" id="ARBA00000085"/>
    </source>
</evidence>
<feature type="signal peptide" evidence="9">
    <location>
        <begin position="1"/>
        <end position="32"/>
    </location>
</feature>
<evidence type="ECO:0000256" key="9">
    <source>
        <dbReference type="SAM" id="SignalP"/>
    </source>
</evidence>
<keyword evidence="9" id="KW-0732">Signal</keyword>
<dbReference type="Proteomes" id="UP000599523">
    <property type="component" value="Unassembled WGS sequence"/>
</dbReference>
<evidence type="ECO:0000259" key="10">
    <source>
        <dbReference type="PROSITE" id="PS50109"/>
    </source>
</evidence>
<dbReference type="InterPro" id="IPR003661">
    <property type="entry name" value="HisK_dim/P_dom"/>
</dbReference>
<dbReference type="SMART" id="SM00388">
    <property type="entry name" value="HisKA"/>
    <property type="match status" value="1"/>
</dbReference>
<name>A0A972J7Y1_9RHOO</name>
<protein>
    <recommendedName>
        <fullName evidence="2">histidine kinase</fullName>
        <ecNumber evidence="2">2.7.13.3</ecNumber>
    </recommendedName>
</protein>
<keyword evidence="4" id="KW-0808">Transferase</keyword>
<dbReference type="InterPro" id="IPR003594">
    <property type="entry name" value="HATPase_dom"/>
</dbReference>
<feature type="chain" id="PRO_5037868772" description="histidine kinase" evidence="9">
    <location>
        <begin position="33"/>
        <end position="597"/>
    </location>
</feature>
<dbReference type="AlphaFoldDB" id="A0A972J7Y1"/>
<dbReference type="PROSITE" id="PS50109">
    <property type="entry name" value="HIS_KIN"/>
    <property type="match status" value="1"/>
</dbReference>
<sequence>MSFAPTFPFAGRLIRTLAICLTVLTACSNAWSLEASTVRIGVLAYLGDEAAEMEWGPMAAHLRATLPDHTIEILTLDHAGMRELARRGEIDFLITNPGHYVELEAELGASRILTLESGIGPSPAASVGSAVVVRAGRDELRTLADLRGLRVAVVSPEAFGGFQLIWRELHALGLDPRRDFRELRSVGFPMDRVLEAVANGSVDAGFVRACLLESRPEYADRLQVLAPRPDPDLGCAVSSRLYPDWPIATLRHTPPALARAVAVALLSTPETSAAPHWAVPADYQSVHEMFRELQIGPYAYLRAPTLMSLAERYWPALAVLVTMLIAWVLYTVRVEHLVHVRTSELREALAARDAIETRMRANQEQAEHMGRLSVLGELSGTLAHELNQPLAAIGNYAQSLVRRADADRLTEAATREAATEIVQQAERAAGILAGIRTFARKRVGERTPRRPGEVVAETVALFRGMLAQAPEVEVHDRLPPSLAIELDALQIQQVILNLLKNGYDASQDLPPERRRLDVTLHTDDDGVGISVRDHGPGLDPAVGARLFEPFLTTKPDGLGLGLSICKRIAEAHGGRLRATPAADGPGMIFTLILPHHE</sequence>
<keyword evidence="5" id="KW-0547">Nucleotide-binding</keyword>